<evidence type="ECO:0000313" key="2">
    <source>
        <dbReference type="Proteomes" id="UP001515480"/>
    </source>
</evidence>
<gene>
    <name evidence="1" type="ORF">AB1Y20_013640</name>
</gene>
<dbReference type="AlphaFoldDB" id="A0AB34IG60"/>
<sequence length="347" mass="37287">MEGHGCASADPPAPYCVNTTARAAYVFSATGACLLQLPPLLAALSSLHATRPAFPSLVMLAPDCWAPLRAALSAARALPLLVPRLSASSCAGAFSRPAHFNTTFTILRVFALAPLEAALLLDSDLSVRRPLDHLLRLMLDNPRLFQLRTPQQCRMLRGADDFSPSRRRYAEEMWNTGVWAVRPDARVHAQLAAFLAAGNFSCGVGVQSAATAMFNSAGYSPPPLRLAAGRAPVVLHLHAGYNLKADVGGARCLAWRGLAPSDVHVVHWSGTRKPWLLRHAAQIGRMDAVERPAALAYMRDYCAALVTHVPPPWHAAPCVHALREYQRQASSHAGSPAIQLLMGQLGA</sequence>
<evidence type="ECO:0000313" key="1">
    <source>
        <dbReference type="EMBL" id="KAL1499129.1"/>
    </source>
</evidence>
<comment type="caution">
    <text evidence="1">The sequence shown here is derived from an EMBL/GenBank/DDBJ whole genome shotgun (WGS) entry which is preliminary data.</text>
</comment>
<dbReference type="Proteomes" id="UP001515480">
    <property type="component" value="Unassembled WGS sequence"/>
</dbReference>
<keyword evidence="2" id="KW-1185">Reference proteome</keyword>
<dbReference type="Gene3D" id="3.90.550.10">
    <property type="entry name" value="Spore Coat Polysaccharide Biosynthesis Protein SpsA, Chain A"/>
    <property type="match status" value="1"/>
</dbReference>
<dbReference type="InterPro" id="IPR029044">
    <property type="entry name" value="Nucleotide-diphossugar_trans"/>
</dbReference>
<dbReference type="SUPFAM" id="SSF53448">
    <property type="entry name" value="Nucleotide-diphospho-sugar transferases"/>
    <property type="match status" value="1"/>
</dbReference>
<reference evidence="1 2" key="1">
    <citation type="journal article" date="2024" name="Science">
        <title>Giant polyketide synthase enzymes in the biosynthesis of giant marine polyether toxins.</title>
        <authorList>
            <person name="Fallon T.R."/>
            <person name="Shende V.V."/>
            <person name="Wierzbicki I.H."/>
            <person name="Pendleton A.L."/>
            <person name="Watervoot N.F."/>
            <person name="Auber R.P."/>
            <person name="Gonzalez D.J."/>
            <person name="Wisecaver J.H."/>
            <person name="Moore B.S."/>
        </authorList>
    </citation>
    <scope>NUCLEOTIDE SEQUENCE [LARGE SCALE GENOMIC DNA]</scope>
    <source>
        <strain evidence="1 2">12B1</strain>
    </source>
</reference>
<protein>
    <recommendedName>
        <fullName evidence="3">Hexosyltransferase</fullName>
    </recommendedName>
</protein>
<proteinExistence type="predicted"/>
<name>A0AB34IG60_PRYPA</name>
<evidence type="ECO:0008006" key="3">
    <source>
        <dbReference type="Google" id="ProtNLM"/>
    </source>
</evidence>
<accession>A0AB34IG60</accession>
<dbReference type="EMBL" id="JBGBPQ010000026">
    <property type="protein sequence ID" value="KAL1499129.1"/>
    <property type="molecule type" value="Genomic_DNA"/>
</dbReference>
<organism evidence="1 2">
    <name type="scientific">Prymnesium parvum</name>
    <name type="common">Toxic golden alga</name>
    <dbReference type="NCBI Taxonomy" id="97485"/>
    <lineage>
        <taxon>Eukaryota</taxon>
        <taxon>Haptista</taxon>
        <taxon>Haptophyta</taxon>
        <taxon>Prymnesiophyceae</taxon>
        <taxon>Prymnesiales</taxon>
        <taxon>Prymnesiaceae</taxon>
        <taxon>Prymnesium</taxon>
    </lineage>
</organism>